<dbReference type="InterPro" id="IPR008254">
    <property type="entry name" value="Flavodoxin/NO_synth"/>
</dbReference>
<dbReference type="EMBL" id="PEBK01000011">
    <property type="protein sequence ID" value="PJM74542.1"/>
    <property type="molecule type" value="Genomic_DNA"/>
</dbReference>
<name>A0A2M9HCN1_9BIFI</name>
<feature type="domain" description="Flavodoxin-like" evidence="1">
    <location>
        <begin position="20"/>
        <end position="158"/>
    </location>
</feature>
<dbReference type="Gene3D" id="3.40.50.360">
    <property type="match status" value="1"/>
</dbReference>
<evidence type="ECO:0000259" key="1">
    <source>
        <dbReference type="Pfam" id="PF12682"/>
    </source>
</evidence>
<comment type="caution">
    <text evidence="2">The sequence shown here is derived from an EMBL/GenBank/DDBJ whole genome shotgun (WGS) entry which is preliminary data.</text>
</comment>
<dbReference type="InterPro" id="IPR029039">
    <property type="entry name" value="Flavoprotein-like_sf"/>
</dbReference>
<dbReference type="RefSeq" id="WP_100513671.1">
    <property type="nucleotide sequence ID" value="NZ_PEBK01000011.1"/>
</dbReference>
<dbReference type="Proteomes" id="UP000231451">
    <property type="component" value="Unassembled WGS sequence"/>
</dbReference>
<keyword evidence="3" id="KW-1185">Reference proteome</keyword>
<accession>A0A2M9HCN1</accession>
<proteinExistence type="predicted"/>
<dbReference type="GO" id="GO:0010181">
    <property type="term" value="F:FMN binding"/>
    <property type="evidence" value="ECO:0007669"/>
    <property type="project" value="InterPro"/>
</dbReference>
<evidence type="ECO:0000313" key="2">
    <source>
        <dbReference type="EMBL" id="PJM74542.1"/>
    </source>
</evidence>
<sequence length="181" mass="19142">MTSVIVVFSRANENYEVGYVTEGNTAKVADVIAAATVAPIIEILPAEPYPTTYDGTVERVKREMEDGVEAAIAIRMHAGNDADASASADAAFAEADTVYLGYPIWCGVPPLEVDTFLRGHDWTGKTILPFITHGGSGFKETPEHIAALTGADVRPGLAVTGVVAQRDPEAVRRAVDGWLGA</sequence>
<dbReference type="Pfam" id="PF12682">
    <property type="entry name" value="Flavodoxin_4"/>
    <property type="match status" value="1"/>
</dbReference>
<gene>
    <name evidence="2" type="ORF">CSQ87_09655</name>
</gene>
<protein>
    <submittedName>
        <fullName evidence="2">Flavodoxin</fullName>
    </submittedName>
</protein>
<dbReference type="PANTHER" id="PTHR39201:SF1">
    <property type="entry name" value="FLAVODOXIN-LIKE DOMAIN-CONTAINING PROTEIN"/>
    <property type="match status" value="1"/>
</dbReference>
<organism evidence="2 3">
    <name type="scientific">Bifidobacterium simiarum</name>
    <dbReference type="NCBI Taxonomy" id="2045441"/>
    <lineage>
        <taxon>Bacteria</taxon>
        <taxon>Bacillati</taxon>
        <taxon>Actinomycetota</taxon>
        <taxon>Actinomycetes</taxon>
        <taxon>Bifidobacteriales</taxon>
        <taxon>Bifidobacteriaceae</taxon>
        <taxon>Bifidobacterium</taxon>
    </lineage>
</organism>
<dbReference type="OrthoDB" id="9806505at2"/>
<reference evidence="2 3" key="1">
    <citation type="submission" date="2017-10" db="EMBL/GenBank/DDBJ databases">
        <title>Draft genome sequences of strains TRE 1, TRE 9, TRE H and TRI 7, isolated from tamarins, belonging to four potential novel Bifidobacterium species.</title>
        <authorList>
            <person name="Mattarelli P."/>
            <person name="Modesto M."/>
            <person name="Puglisi E."/>
            <person name="Morelli L."/>
            <person name="Spezio C."/>
            <person name="Bonetti A."/>
            <person name="Sandri C."/>
        </authorList>
    </citation>
    <scope>NUCLEOTIDE SEQUENCE [LARGE SCALE GENOMIC DNA]</scope>
    <source>
        <strain evidence="3">TRI7</strain>
    </source>
</reference>
<dbReference type="AlphaFoldDB" id="A0A2M9HCN1"/>
<dbReference type="SUPFAM" id="SSF52218">
    <property type="entry name" value="Flavoproteins"/>
    <property type="match status" value="1"/>
</dbReference>
<dbReference type="PANTHER" id="PTHR39201">
    <property type="entry name" value="EXPORTED PROTEIN-RELATED"/>
    <property type="match status" value="1"/>
</dbReference>
<evidence type="ECO:0000313" key="3">
    <source>
        <dbReference type="Proteomes" id="UP000231451"/>
    </source>
</evidence>